<keyword evidence="2" id="KW-1185">Reference proteome</keyword>
<reference evidence="1" key="1">
    <citation type="submission" date="2021-01" db="EMBL/GenBank/DDBJ databases">
        <title>Genome public.</title>
        <authorList>
            <person name="Liu C."/>
            <person name="Sun Q."/>
        </authorList>
    </citation>
    <scope>NUCLEOTIDE SEQUENCE</scope>
    <source>
        <strain evidence="1">YIM B02565</strain>
    </source>
</reference>
<evidence type="ECO:0000313" key="1">
    <source>
        <dbReference type="EMBL" id="MBL4931217.1"/>
    </source>
</evidence>
<organism evidence="1 2">
    <name type="scientific">Clostridium paridis</name>
    <dbReference type="NCBI Taxonomy" id="2803863"/>
    <lineage>
        <taxon>Bacteria</taxon>
        <taxon>Bacillati</taxon>
        <taxon>Bacillota</taxon>
        <taxon>Clostridia</taxon>
        <taxon>Eubacteriales</taxon>
        <taxon>Clostridiaceae</taxon>
        <taxon>Clostridium</taxon>
    </lineage>
</organism>
<protein>
    <submittedName>
        <fullName evidence="1">Uncharacterized protein</fullName>
    </submittedName>
</protein>
<evidence type="ECO:0000313" key="2">
    <source>
        <dbReference type="Proteomes" id="UP000623681"/>
    </source>
</evidence>
<comment type="caution">
    <text evidence="1">The sequence shown here is derived from an EMBL/GenBank/DDBJ whole genome shotgun (WGS) entry which is preliminary data.</text>
</comment>
<dbReference type="Proteomes" id="UP000623681">
    <property type="component" value="Unassembled WGS sequence"/>
</dbReference>
<gene>
    <name evidence="1" type="ORF">JK634_05320</name>
</gene>
<sequence>MKGLYKDFPERPSGGRVYQRPNEVKVCKSCGAPLGRNYKSCLECYNTIEDLWILDWKELIEKECILSGSNDEKILAEVIIEEIDKHSWTIVDSAMKMVKCKTCGNELGGGPLDCPECSFAFGNLWGYDVEAMNQGKMTGNEHSLRVGRWVIRYPHRQKEKVVESWKFSMPILITGKMATTQMGQFFRKVIDEANFNLSNKVYQSFEEAYIDVKNNTK</sequence>
<proteinExistence type="predicted"/>
<accession>A0A937FF95</accession>
<dbReference type="EMBL" id="JAESWA010000017">
    <property type="protein sequence ID" value="MBL4931217.1"/>
    <property type="molecule type" value="Genomic_DNA"/>
</dbReference>
<dbReference type="RefSeq" id="WP_202766585.1">
    <property type="nucleotide sequence ID" value="NZ_JAESWA010000017.1"/>
</dbReference>
<name>A0A937FF95_9CLOT</name>
<dbReference type="AlphaFoldDB" id="A0A937FF95"/>